<dbReference type="AlphaFoldDB" id="A0A2T3W547"/>
<gene>
    <name evidence="1" type="ORF">C8263_14970</name>
</gene>
<evidence type="ECO:0000313" key="2">
    <source>
        <dbReference type="Proteomes" id="UP000240317"/>
    </source>
</evidence>
<proteinExistence type="predicted"/>
<sequence>MRSGPLLPWLLLTAPLLWGCKPAAGGGQDLVSRTLFTATGAYDAQADLRERIPVGQRRTTWAERPPLDAAQVVVVYDSDARPLSWMLEIRTPRFSAQDLAGGGAQAVNTPSGGGLRPAPDSRLADTLILPTATGLRILTRGYVTQNEPELLRAFVR</sequence>
<accession>A0A2T3W547</accession>
<dbReference type="Proteomes" id="UP000240317">
    <property type="component" value="Unassembled WGS sequence"/>
</dbReference>
<organism evidence="1 2">
    <name type="scientific">Deinococcus arcticus</name>
    <dbReference type="NCBI Taxonomy" id="2136176"/>
    <lineage>
        <taxon>Bacteria</taxon>
        <taxon>Thermotogati</taxon>
        <taxon>Deinococcota</taxon>
        <taxon>Deinococci</taxon>
        <taxon>Deinococcales</taxon>
        <taxon>Deinococcaceae</taxon>
        <taxon>Deinococcus</taxon>
    </lineage>
</organism>
<dbReference type="EMBL" id="PYSV01000016">
    <property type="protein sequence ID" value="PTA67011.1"/>
    <property type="molecule type" value="Genomic_DNA"/>
</dbReference>
<keyword evidence="2" id="KW-1185">Reference proteome</keyword>
<reference evidence="1 2" key="1">
    <citation type="submission" date="2018-03" db="EMBL/GenBank/DDBJ databases">
        <title>Draft genome of Deinococcus sp. OD32.</title>
        <authorList>
            <person name="Wang X.-P."/>
            <person name="Du Z.-J."/>
        </authorList>
    </citation>
    <scope>NUCLEOTIDE SEQUENCE [LARGE SCALE GENOMIC DNA]</scope>
    <source>
        <strain evidence="1 2">OD32</strain>
    </source>
</reference>
<dbReference type="RefSeq" id="WP_107138948.1">
    <property type="nucleotide sequence ID" value="NZ_PYSV01000016.1"/>
</dbReference>
<dbReference type="OrthoDB" id="67975at2"/>
<evidence type="ECO:0000313" key="1">
    <source>
        <dbReference type="EMBL" id="PTA67011.1"/>
    </source>
</evidence>
<protein>
    <submittedName>
        <fullName evidence="1">Uncharacterized protein</fullName>
    </submittedName>
</protein>
<name>A0A2T3W547_9DEIO</name>
<comment type="caution">
    <text evidence="1">The sequence shown here is derived from an EMBL/GenBank/DDBJ whole genome shotgun (WGS) entry which is preliminary data.</text>
</comment>